<dbReference type="OrthoDB" id="195316at2"/>
<feature type="signal peptide" evidence="1">
    <location>
        <begin position="1"/>
        <end position="25"/>
    </location>
</feature>
<dbReference type="RefSeq" id="WP_116469119.1">
    <property type="nucleotide sequence ID" value="NZ_QENQ01000001.1"/>
</dbReference>
<dbReference type="InterPro" id="IPR014469">
    <property type="entry name" value="DUF2271"/>
</dbReference>
<dbReference type="Pfam" id="PF10029">
    <property type="entry name" value="DUF2271"/>
    <property type="match status" value="1"/>
</dbReference>
<keyword evidence="1" id="KW-0732">Signal</keyword>
<evidence type="ECO:0000313" key="3">
    <source>
        <dbReference type="Proteomes" id="UP000245890"/>
    </source>
</evidence>
<evidence type="ECO:0000313" key="2">
    <source>
        <dbReference type="EMBL" id="PVX29687.1"/>
    </source>
</evidence>
<evidence type="ECO:0000256" key="1">
    <source>
        <dbReference type="SAM" id="SignalP"/>
    </source>
</evidence>
<sequence length="174" mass="18629">MQFRLTGWTTAAIGAGALLPGTAGAQTIDLSIELPRMTVAEYHRPYVAAWLEKEGAAPQTLSVWYDVDKRGGEGTKWLRDVRQWWRAAGRSMRFPADGISGATRAPGVHKLRLVAGRGAIAAITPGSYVLVVEAAREVGGRELVRLPFRWTGTSATAVGKGSAELGTVSVSIKR</sequence>
<dbReference type="Proteomes" id="UP000245890">
    <property type="component" value="Unassembled WGS sequence"/>
</dbReference>
<proteinExistence type="predicted"/>
<reference evidence="2 3" key="1">
    <citation type="submission" date="2018-05" db="EMBL/GenBank/DDBJ databases">
        <title>Description of Sphingomonas pokkalii sp nov, isolated from the rhizosphere of saline tolerant pokkali rice and its draft genome analysis.</title>
        <authorList>
            <person name="Menon R."/>
            <person name="Kumari S."/>
            <person name="Rameshkumar N."/>
        </authorList>
    </citation>
    <scope>NUCLEOTIDE SEQUENCE [LARGE SCALE GENOMIC DNA]</scope>
    <source>
        <strain evidence="2 3">L3B27</strain>
    </source>
</reference>
<dbReference type="AlphaFoldDB" id="A0A2U0SEA0"/>
<feature type="chain" id="PRO_5015525647" evidence="1">
    <location>
        <begin position="26"/>
        <end position="174"/>
    </location>
</feature>
<protein>
    <submittedName>
        <fullName evidence="2">DUF2271 domain-containing protein</fullName>
    </submittedName>
</protein>
<organism evidence="2 3">
    <name type="scientific">Sphingomonas pokkalii</name>
    <dbReference type="NCBI Taxonomy" id="2175090"/>
    <lineage>
        <taxon>Bacteria</taxon>
        <taxon>Pseudomonadati</taxon>
        <taxon>Pseudomonadota</taxon>
        <taxon>Alphaproteobacteria</taxon>
        <taxon>Sphingomonadales</taxon>
        <taxon>Sphingomonadaceae</taxon>
        <taxon>Sphingomonas</taxon>
    </lineage>
</organism>
<dbReference type="EMBL" id="QENQ01000001">
    <property type="protein sequence ID" value="PVX29687.1"/>
    <property type="molecule type" value="Genomic_DNA"/>
</dbReference>
<keyword evidence="3" id="KW-1185">Reference proteome</keyword>
<accession>A0A2U0SEA0</accession>
<comment type="caution">
    <text evidence="2">The sequence shown here is derived from an EMBL/GenBank/DDBJ whole genome shotgun (WGS) entry which is preliminary data.</text>
</comment>
<gene>
    <name evidence="2" type="ORF">DD559_10455</name>
</gene>
<dbReference type="PIRSF" id="PIRSF014995">
    <property type="entry name" value="UCP014995"/>
    <property type="match status" value="1"/>
</dbReference>
<name>A0A2U0SEA0_9SPHN</name>